<dbReference type="Gene3D" id="2.50.20.10">
    <property type="entry name" value="Lipoprotein localisation LolA/LolB/LppX"/>
    <property type="match status" value="1"/>
</dbReference>
<evidence type="ECO:0000256" key="12">
    <source>
        <dbReference type="ARBA" id="ARBA00023288"/>
    </source>
</evidence>
<dbReference type="Pfam" id="PF03550">
    <property type="entry name" value="LolB"/>
    <property type="match status" value="1"/>
</dbReference>
<dbReference type="Proteomes" id="UP001321700">
    <property type="component" value="Unassembled WGS sequence"/>
</dbReference>
<dbReference type="PROSITE" id="PS51257">
    <property type="entry name" value="PROKAR_LIPOPROTEIN"/>
    <property type="match status" value="1"/>
</dbReference>
<proteinExistence type="inferred from homology"/>
<reference evidence="13 14" key="1">
    <citation type="submission" date="2023-08" db="EMBL/GenBank/DDBJ databases">
        <title>Rhodoferax potami sp. nov. and Rhodoferax mekongensis sp. nov., isolated from the Mekong River in Thailand.</title>
        <authorList>
            <person name="Kitikhun S."/>
            <person name="Charoenyingcharoen P."/>
            <person name="Siriarchawattana P."/>
            <person name="Likhitrattanapisal S."/>
            <person name="Nilsakha T."/>
            <person name="Chanpet A."/>
            <person name="Rattanawaree P."/>
            <person name="Ingsriswang S."/>
        </authorList>
    </citation>
    <scope>NUCLEOTIDE SEQUENCE [LARGE SCALE GENOMIC DNA]</scope>
    <source>
        <strain evidence="13 14">TBRC 17660</strain>
    </source>
</reference>
<dbReference type="RefSeq" id="WP_313873953.1">
    <property type="nucleotide sequence ID" value="NZ_JAVBIK010000001.1"/>
</dbReference>
<name>A0ABU3KK65_9BURK</name>
<dbReference type="CDD" id="cd16326">
    <property type="entry name" value="LolB"/>
    <property type="match status" value="1"/>
</dbReference>
<evidence type="ECO:0000313" key="14">
    <source>
        <dbReference type="Proteomes" id="UP001321700"/>
    </source>
</evidence>
<keyword evidence="8" id="KW-0472">Membrane</keyword>
<protein>
    <recommendedName>
        <fullName evidence="4">Outer-membrane lipoprotein LolB</fullName>
    </recommendedName>
</protein>
<keyword evidence="12 13" id="KW-0449">Lipoprotein</keyword>
<dbReference type="SUPFAM" id="SSF89392">
    <property type="entry name" value="Prokaryotic lipoproteins and lipoprotein localization factors"/>
    <property type="match status" value="1"/>
</dbReference>
<keyword evidence="11" id="KW-0998">Cell outer membrane</keyword>
<dbReference type="InterPro" id="IPR029046">
    <property type="entry name" value="LolA/LolB/LppX"/>
</dbReference>
<evidence type="ECO:0000256" key="8">
    <source>
        <dbReference type="ARBA" id="ARBA00023136"/>
    </source>
</evidence>
<keyword evidence="10" id="KW-0143">Chaperone</keyword>
<evidence type="ECO:0000256" key="2">
    <source>
        <dbReference type="ARBA" id="ARBA00009696"/>
    </source>
</evidence>
<keyword evidence="6" id="KW-0732">Signal</keyword>
<comment type="caution">
    <text evidence="13">The sequence shown here is derived from an EMBL/GenBank/DDBJ whole genome shotgun (WGS) entry which is preliminary data.</text>
</comment>
<evidence type="ECO:0000256" key="7">
    <source>
        <dbReference type="ARBA" id="ARBA00022927"/>
    </source>
</evidence>
<evidence type="ECO:0000256" key="10">
    <source>
        <dbReference type="ARBA" id="ARBA00023186"/>
    </source>
</evidence>
<accession>A0ABU3KK65</accession>
<gene>
    <name evidence="13" type="ORF">RAE19_05420</name>
</gene>
<evidence type="ECO:0000256" key="11">
    <source>
        <dbReference type="ARBA" id="ARBA00023237"/>
    </source>
</evidence>
<evidence type="ECO:0000256" key="4">
    <source>
        <dbReference type="ARBA" id="ARBA00016202"/>
    </source>
</evidence>
<organism evidence="13 14">
    <name type="scientific">Rhodoferax potami</name>
    <dbReference type="NCBI Taxonomy" id="3068338"/>
    <lineage>
        <taxon>Bacteria</taxon>
        <taxon>Pseudomonadati</taxon>
        <taxon>Pseudomonadota</taxon>
        <taxon>Betaproteobacteria</taxon>
        <taxon>Burkholderiales</taxon>
        <taxon>Comamonadaceae</taxon>
        <taxon>Rhodoferax</taxon>
    </lineage>
</organism>
<comment type="similarity">
    <text evidence="2">Belongs to the LolB family.</text>
</comment>
<evidence type="ECO:0000313" key="13">
    <source>
        <dbReference type="EMBL" id="MDT7518175.1"/>
    </source>
</evidence>
<evidence type="ECO:0000256" key="9">
    <source>
        <dbReference type="ARBA" id="ARBA00023139"/>
    </source>
</evidence>
<evidence type="ECO:0000256" key="5">
    <source>
        <dbReference type="ARBA" id="ARBA00022448"/>
    </source>
</evidence>
<keyword evidence="9" id="KW-0564">Palmitate</keyword>
<dbReference type="EMBL" id="JAVBIK010000001">
    <property type="protein sequence ID" value="MDT7518175.1"/>
    <property type="molecule type" value="Genomic_DNA"/>
</dbReference>
<evidence type="ECO:0000256" key="1">
    <source>
        <dbReference type="ARBA" id="ARBA00004459"/>
    </source>
</evidence>
<keyword evidence="14" id="KW-1185">Reference proteome</keyword>
<evidence type="ECO:0000256" key="6">
    <source>
        <dbReference type="ARBA" id="ARBA00022729"/>
    </source>
</evidence>
<keyword evidence="7" id="KW-0653">Protein transport</keyword>
<comment type="subunit">
    <text evidence="3">Monomer.</text>
</comment>
<sequence length="167" mass="17848">MSLGIRTRTLLTLWIAIFSIAGCAHKTGANSTFPAESQWSGRLALKVQSTPPQAFSADFELGGSAEAGQLAFYTPLGTTAAKLQWAPGTATLAAEGQIRQFDSVEALVQQATGAELPVQALFDWLRGTATPVPGWSVDLSALEQGRLMAQRDDPSLPRIELRIILQP</sequence>
<evidence type="ECO:0000256" key="3">
    <source>
        <dbReference type="ARBA" id="ARBA00011245"/>
    </source>
</evidence>
<keyword evidence="5" id="KW-0813">Transport</keyword>
<dbReference type="InterPro" id="IPR004565">
    <property type="entry name" value="OM_lipoprot_LolB"/>
</dbReference>
<comment type="subcellular location">
    <subcellularLocation>
        <location evidence="1">Cell outer membrane</location>
        <topology evidence="1">Lipid-anchor</topology>
    </subcellularLocation>
</comment>